<evidence type="ECO:0000256" key="14">
    <source>
        <dbReference type="ARBA" id="ARBA00062100"/>
    </source>
</evidence>
<evidence type="ECO:0000256" key="4">
    <source>
        <dbReference type="ARBA" id="ARBA00022692"/>
    </source>
</evidence>
<feature type="domain" description="PARP catalytic" evidence="17">
    <location>
        <begin position="84"/>
        <end position="286"/>
    </location>
</feature>
<keyword evidence="3 15" id="KW-0808">Transferase</keyword>
<evidence type="ECO:0000256" key="12">
    <source>
        <dbReference type="ARBA" id="ARBA00024347"/>
    </source>
</evidence>
<evidence type="ECO:0000259" key="17">
    <source>
        <dbReference type="PROSITE" id="PS51059"/>
    </source>
</evidence>
<evidence type="ECO:0000313" key="19">
    <source>
        <dbReference type="Proteomes" id="UP001209878"/>
    </source>
</evidence>
<dbReference type="PROSITE" id="PS51059">
    <property type="entry name" value="PARP_CATALYTIC"/>
    <property type="match status" value="1"/>
</dbReference>
<keyword evidence="19" id="KW-1185">Reference proteome</keyword>
<comment type="subunit">
    <text evidence="14">Interacts with KPNB1.</text>
</comment>
<evidence type="ECO:0000256" key="1">
    <source>
        <dbReference type="ARBA" id="ARBA00004163"/>
    </source>
</evidence>
<evidence type="ECO:0000313" key="18">
    <source>
        <dbReference type="EMBL" id="KAK2156304.1"/>
    </source>
</evidence>
<evidence type="ECO:0000256" key="6">
    <source>
        <dbReference type="ARBA" id="ARBA00022765"/>
    </source>
</evidence>
<dbReference type="Gene3D" id="3.90.228.10">
    <property type="match status" value="1"/>
</dbReference>
<proteinExistence type="inferred from homology"/>
<sequence length="329" mass="37587">MGDNAEAWQAYVKKKLTQDLQAADFQWSLFVAALHSYRHDSVLRPFPPMFTTDDNDNKDFDRLVAIADSLPSLTSIQKDDSLGNMDSATLELLYWVLNTRHFYLKSCSKETMAELQTMTGQVTSVPQPNYIFEVIYEGTAEDKFCEKKSGHDLIYAFHGSRTENFHSILHCGLQGHMNKNALYGEGTYLSSELSVSLNYSPTGTAWNHSLISNQLSCLAFCEIIDDPSVKCQVKDANDARSSRQRSLIQGSLGGEVPEKYYVVQNSDVLRVKYILVYASSAPLHRFESSWFRRHKFILSLLLYASLLVVIALYNSRMYQMFLRKYLRKQ</sequence>
<evidence type="ECO:0000256" key="5">
    <source>
        <dbReference type="ARBA" id="ARBA00022695"/>
    </source>
</evidence>
<accession>A0AAD9JN46</accession>
<keyword evidence="9 15" id="KW-0520">NAD</keyword>
<evidence type="ECO:0000256" key="9">
    <source>
        <dbReference type="ARBA" id="ARBA00023027"/>
    </source>
</evidence>
<evidence type="ECO:0000256" key="7">
    <source>
        <dbReference type="ARBA" id="ARBA00022824"/>
    </source>
</evidence>
<comment type="subcellular location">
    <subcellularLocation>
        <location evidence="1">Endoplasmic reticulum membrane</location>
        <topology evidence="1">Single-pass type IV membrane protein</topology>
    </subcellularLocation>
</comment>
<evidence type="ECO:0000256" key="8">
    <source>
        <dbReference type="ARBA" id="ARBA00022989"/>
    </source>
</evidence>
<evidence type="ECO:0000256" key="11">
    <source>
        <dbReference type="ARBA" id="ARBA00023230"/>
    </source>
</evidence>
<evidence type="ECO:0000256" key="2">
    <source>
        <dbReference type="ARBA" id="ARBA00022676"/>
    </source>
</evidence>
<dbReference type="Pfam" id="PF18084">
    <property type="entry name" value="ARTD15_N"/>
    <property type="match status" value="1"/>
</dbReference>
<dbReference type="InterPro" id="IPR041400">
    <property type="entry name" value="PARP16_N"/>
</dbReference>
<keyword evidence="6" id="KW-0013">ADP-ribosylation</keyword>
<dbReference type="EC" id="2.4.2.-" evidence="15"/>
<dbReference type="SUPFAM" id="SSF56399">
    <property type="entry name" value="ADP-ribosylation"/>
    <property type="match status" value="1"/>
</dbReference>
<dbReference type="Proteomes" id="UP001209878">
    <property type="component" value="Unassembled WGS sequence"/>
</dbReference>
<evidence type="ECO:0000256" key="3">
    <source>
        <dbReference type="ARBA" id="ARBA00022679"/>
    </source>
</evidence>
<dbReference type="AlphaFoldDB" id="A0AAD9JN46"/>
<protein>
    <recommendedName>
        <fullName evidence="15">Poly [ADP-ribose] polymerase</fullName>
        <shortName evidence="15">PARP</shortName>
        <ecNumber evidence="15">2.4.2.-</ecNumber>
    </recommendedName>
</protein>
<dbReference type="FunFam" id="3.90.228.10:FF:000005">
    <property type="entry name" value="Poly [ADP-ribose] polymerase"/>
    <property type="match status" value="1"/>
</dbReference>
<dbReference type="GO" id="GO:0016779">
    <property type="term" value="F:nucleotidyltransferase activity"/>
    <property type="evidence" value="ECO:0007669"/>
    <property type="project" value="UniProtKB-KW"/>
</dbReference>
<keyword evidence="2 15" id="KW-0328">Glycosyltransferase</keyword>
<gene>
    <name evidence="18" type="ORF">NP493_1983g00030</name>
</gene>
<keyword evidence="5" id="KW-0548">Nucleotidyltransferase</keyword>
<dbReference type="InterPro" id="IPR051838">
    <property type="entry name" value="ARTD_PARP"/>
</dbReference>
<keyword evidence="11" id="KW-0834">Unfolded protein response</keyword>
<dbReference type="PANTHER" id="PTHR21328">
    <property type="entry name" value="POLY ADP-RIBOSE POLYMERASE FAMILY, MEMBER PARP"/>
    <property type="match status" value="1"/>
</dbReference>
<comment type="caution">
    <text evidence="18">The sequence shown here is derived from an EMBL/GenBank/DDBJ whole genome shotgun (WGS) entry which is preliminary data.</text>
</comment>
<dbReference type="GO" id="GO:0005789">
    <property type="term" value="C:endoplasmic reticulum membrane"/>
    <property type="evidence" value="ECO:0007669"/>
    <property type="project" value="UniProtKB-SubCell"/>
</dbReference>
<comment type="function">
    <text evidence="13">Intracellular mono-ADP-ribosyltransferase that plays a role in different processes, such as protein translation and unfolded protein response (UPR), through the mono-ADP-ribosylation of proteins involved in those processes. Acts as an inhibitor of protein translation by catalyzing mono-ADP-ribosylation of ribosomal subunits, such as RPL14 and RPS6, thereby inhibiting polysome assembly and mRNA loading. Mono-ADP-ribosylation of ribosomal subunits is promoted by NMNAT2. Involved in the unfolded protein response (UPR) by ADP-ribosylating and activating EIF2AK3 and ERN1, two important UPR effectors. May also mediate mono-ADP-ribosylation of karyopherin KPNB1 a nuclear import factor. May not modify proteins on arginine or cysteine residues compared to other mono-ADP-ribosyltransferases.</text>
</comment>
<feature type="transmembrane region" description="Helical" evidence="16">
    <location>
        <begin position="296"/>
        <end position="314"/>
    </location>
</feature>
<dbReference type="Pfam" id="PF00644">
    <property type="entry name" value="PARP"/>
    <property type="match status" value="1"/>
</dbReference>
<organism evidence="18 19">
    <name type="scientific">Ridgeia piscesae</name>
    <name type="common">Tubeworm</name>
    <dbReference type="NCBI Taxonomy" id="27915"/>
    <lineage>
        <taxon>Eukaryota</taxon>
        <taxon>Metazoa</taxon>
        <taxon>Spiralia</taxon>
        <taxon>Lophotrochozoa</taxon>
        <taxon>Annelida</taxon>
        <taxon>Polychaeta</taxon>
        <taxon>Sedentaria</taxon>
        <taxon>Canalipalpata</taxon>
        <taxon>Sabellida</taxon>
        <taxon>Siboglinidae</taxon>
        <taxon>Ridgeia</taxon>
    </lineage>
</organism>
<comment type="similarity">
    <text evidence="12">Belongs to the ARTD/PARP family.</text>
</comment>
<evidence type="ECO:0000256" key="16">
    <source>
        <dbReference type="SAM" id="Phobius"/>
    </source>
</evidence>
<name>A0AAD9JN46_RIDPI</name>
<keyword evidence="7" id="KW-0256">Endoplasmic reticulum</keyword>
<keyword evidence="10 16" id="KW-0472">Membrane</keyword>
<dbReference type="GO" id="GO:0003950">
    <property type="term" value="F:NAD+ poly-ADP-ribosyltransferase activity"/>
    <property type="evidence" value="ECO:0007669"/>
    <property type="project" value="UniProtKB-UniRule"/>
</dbReference>
<dbReference type="EMBL" id="JAODUO010001981">
    <property type="protein sequence ID" value="KAK2156304.1"/>
    <property type="molecule type" value="Genomic_DNA"/>
</dbReference>
<dbReference type="InterPro" id="IPR012317">
    <property type="entry name" value="Poly(ADP-ribose)pol_cat_dom"/>
</dbReference>
<keyword evidence="4 16" id="KW-0812">Transmembrane</keyword>
<evidence type="ECO:0000256" key="13">
    <source>
        <dbReference type="ARBA" id="ARBA00056446"/>
    </source>
</evidence>
<reference evidence="18" key="1">
    <citation type="journal article" date="2023" name="Mol. Biol. Evol.">
        <title>Third-Generation Sequencing Reveals the Adaptive Role of the Epigenome in Three Deep-Sea Polychaetes.</title>
        <authorList>
            <person name="Perez M."/>
            <person name="Aroh O."/>
            <person name="Sun Y."/>
            <person name="Lan Y."/>
            <person name="Juniper S.K."/>
            <person name="Young C.R."/>
            <person name="Angers B."/>
            <person name="Qian P.Y."/>
        </authorList>
    </citation>
    <scope>NUCLEOTIDE SEQUENCE</scope>
    <source>
        <strain evidence="18">R07B-5</strain>
    </source>
</reference>
<keyword evidence="8 16" id="KW-1133">Transmembrane helix</keyword>
<evidence type="ECO:0000256" key="15">
    <source>
        <dbReference type="RuleBase" id="RU362114"/>
    </source>
</evidence>
<evidence type="ECO:0000256" key="10">
    <source>
        <dbReference type="ARBA" id="ARBA00023136"/>
    </source>
</evidence>
<dbReference type="GO" id="GO:0006986">
    <property type="term" value="P:response to unfolded protein"/>
    <property type="evidence" value="ECO:0007669"/>
    <property type="project" value="UniProtKB-KW"/>
</dbReference>